<gene>
    <name evidence="2" type="ORF">BSF38_04844</name>
</gene>
<sequence length="384" mass="42384">MRSMSIYRLRELLEPLAPPCLSLYQPTHRTFPDRHQDPIRYRNQVTELEESLRQKYPKCEAQSLLEPFRALTDDRDFWSYTHDGLAVFGSTGAFQAFRLQRSVPELAVVADSLHIKPLVRFVQSADRYQVLCLRRDDVKLYEGNRDALDAVDMAAEIPRTNAEALGEGAPNKPERSTDVYGGSAKGDAVARSGHGSEKDVAEGNAERFFRAVDRGILEHHSLSAPLPLILVSATENHDIFRRVSHNPSLLAEGVRLDPASLTADRLREEVWKVVQPYYLQRLADLVEKFQAARSKHLGSGDVADIARAAVAGRVGALLVDGGKLIPGTLDHATGAVTFDDPSHPTGDDLLDDLAELVLRQGGDVVVVPTDRMPTDSGAAATYRF</sequence>
<dbReference type="OrthoDB" id="4393931at2"/>
<dbReference type="Proteomes" id="UP000186309">
    <property type="component" value="Chromosome"/>
</dbReference>
<reference evidence="3" key="1">
    <citation type="submission" date="2016-12" db="EMBL/GenBank/DDBJ databases">
        <title>Comparative genomics of four Isosphaeraceae planctomycetes: a common pool of plasmids and glycoside hydrolase genes.</title>
        <authorList>
            <person name="Ivanova A."/>
        </authorList>
    </citation>
    <scope>NUCLEOTIDE SEQUENCE [LARGE SCALE GENOMIC DNA]</scope>
    <source>
        <strain evidence="3">PX4</strain>
    </source>
</reference>
<dbReference type="AlphaFoldDB" id="A0A1U7CWF0"/>
<evidence type="ECO:0000313" key="3">
    <source>
        <dbReference type="Proteomes" id="UP000186309"/>
    </source>
</evidence>
<feature type="region of interest" description="Disordered" evidence="1">
    <location>
        <begin position="164"/>
        <end position="197"/>
    </location>
</feature>
<organism evidence="2 3">
    <name type="scientific">Paludisphaera borealis</name>
    <dbReference type="NCBI Taxonomy" id="1387353"/>
    <lineage>
        <taxon>Bacteria</taxon>
        <taxon>Pseudomonadati</taxon>
        <taxon>Planctomycetota</taxon>
        <taxon>Planctomycetia</taxon>
        <taxon>Isosphaerales</taxon>
        <taxon>Isosphaeraceae</taxon>
        <taxon>Paludisphaera</taxon>
    </lineage>
</organism>
<evidence type="ECO:0000256" key="1">
    <source>
        <dbReference type="SAM" id="MobiDB-lite"/>
    </source>
</evidence>
<dbReference type="KEGG" id="pbor:BSF38_04844"/>
<proteinExistence type="predicted"/>
<name>A0A1U7CWF0_9BACT</name>
<dbReference type="InterPro" id="IPR041289">
    <property type="entry name" value="Bact_RF_family3"/>
</dbReference>
<accession>A0A1U7CWF0</accession>
<dbReference type="EMBL" id="CP019082">
    <property type="protein sequence ID" value="APW63280.1"/>
    <property type="molecule type" value="Genomic_DNA"/>
</dbReference>
<keyword evidence="3" id="KW-1185">Reference proteome</keyword>
<dbReference type="Pfam" id="PF18845">
    <property type="entry name" value="baeRF_family3"/>
    <property type="match status" value="1"/>
</dbReference>
<protein>
    <submittedName>
        <fullName evidence="2">Uncharacterized protein</fullName>
    </submittedName>
</protein>
<dbReference type="STRING" id="1387353.BSF38_04844"/>
<evidence type="ECO:0000313" key="2">
    <source>
        <dbReference type="EMBL" id="APW63280.1"/>
    </source>
</evidence>
<dbReference type="RefSeq" id="WP_076349649.1">
    <property type="nucleotide sequence ID" value="NZ_CP019082.1"/>
</dbReference>